<dbReference type="PIRSF" id="PIRSF028103">
    <property type="entry name" value="GcvR"/>
    <property type="match status" value="1"/>
</dbReference>
<dbReference type="STRING" id="1515746.HR45_06240"/>
<reference evidence="3 4" key="1">
    <citation type="submission" date="2014-06" db="EMBL/GenBank/DDBJ databases">
        <title>Shewanella sp. YQH10.</title>
        <authorList>
            <person name="Liu Y."/>
            <person name="Zeng R."/>
        </authorList>
    </citation>
    <scope>NUCLEOTIDE SEQUENCE [LARGE SCALE GENOMIC DNA]</scope>
    <source>
        <strain evidence="3 4">YQH10</strain>
    </source>
</reference>
<keyword evidence="1" id="KW-0963">Cytoplasm</keyword>
<evidence type="ECO:0000256" key="1">
    <source>
        <dbReference type="PIRNR" id="PIRNR028103"/>
    </source>
</evidence>
<feature type="domain" description="ACT" evidence="2">
    <location>
        <begin position="5"/>
        <end position="81"/>
    </location>
</feature>
<keyword evidence="1" id="KW-0804">Transcription</keyword>
<keyword evidence="4" id="KW-1185">Reference proteome</keyword>
<dbReference type="eggNOG" id="COG2716">
    <property type="taxonomic scope" value="Bacteria"/>
</dbReference>
<evidence type="ECO:0000313" key="4">
    <source>
        <dbReference type="Proteomes" id="UP000029264"/>
    </source>
</evidence>
<feature type="domain" description="ACT" evidence="2">
    <location>
        <begin position="87"/>
        <end position="167"/>
    </location>
</feature>
<evidence type="ECO:0000313" key="3">
    <source>
        <dbReference type="EMBL" id="KFZ38104.1"/>
    </source>
</evidence>
<keyword evidence="1" id="KW-0678">Repressor</keyword>
<dbReference type="InterPro" id="IPR002912">
    <property type="entry name" value="ACT_dom"/>
</dbReference>
<protein>
    <recommendedName>
        <fullName evidence="1">Glycine cleavage system transcriptional repressor</fullName>
    </recommendedName>
</protein>
<dbReference type="AlphaFoldDB" id="A0A094JJ78"/>
<dbReference type="PANTHER" id="PTHR34875">
    <property type="entry name" value="UPF0237 PROTEIN MJ1558"/>
    <property type="match status" value="1"/>
</dbReference>
<dbReference type="EMBL" id="JPEO01000003">
    <property type="protein sequence ID" value="KFZ38104.1"/>
    <property type="molecule type" value="Genomic_DNA"/>
</dbReference>
<gene>
    <name evidence="3" type="ORF">HR45_06240</name>
</gene>
<dbReference type="PANTHER" id="PTHR34875:SF6">
    <property type="entry name" value="UPF0237 PROTEIN MJ1558"/>
    <property type="match status" value="1"/>
</dbReference>
<dbReference type="GO" id="GO:0005737">
    <property type="term" value="C:cytoplasm"/>
    <property type="evidence" value="ECO:0007669"/>
    <property type="project" value="UniProtKB-SubCell"/>
</dbReference>
<sequence>MGRYLITLQVPDRKGLVEQIANAVNHHGGNWLDSELRHIDGIFAAIVLLEVEEQHWDDLVEALETIEGMNLTSAAAGIVSKPGKRLTLSLVAYDRPGLVREISNKASSLGINIEQFSSKFESASHTGIALFRATISLKLTDAIQEEQLTEALYAIGDDVVIDKLRSR</sequence>
<proteinExistence type="predicted"/>
<dbReference type="CDD" id="cd02116">
    <property type="entry name" value="ACT"/>
    <property type="match status" value="1"/>
</dbReference>
<organism evidence="3 4">
    <name type="scientific">Shewanella mangrovi</name>
    <dbReference type="NCBI Taxonomy" id="1515746"/>
    <lineage>
        <taxon>Bacteria</taxon>
        <taxon>Pseudomonadati</taxon>
        <taxon>Pseudomonadota</taxon>
        <taxon>Gammaproteobacteria</taxon>
        <taxon>Alteromonadales</taxon>
        <taxon>Shewanellaceae</taxon>
        <taxon>Shewanella</taxon>
    </lineage>
</organism>
<comment type="caution">
    <text evidence="3">The sequence shown here is derived from an EMBL/GenBank/DDBJ whole genome shotgun (WGS) entry which is preliminary data.</text>
</comment>
<dbReference type="GO" id="GO:0006355">
    <property type="term" value="P:regulation of DNA-templated transcription"/>
    <property type="evidence" value="ECO:0007669"/>
    <property type="project" value="UniProtKB-UniRule"/>
</dbReference>
<dbReference type="Pfam" id="PF13740">
    <property type="entry name" value="ACT_6"/>
    <property type="match status" value="1"/>
</dbReference>
<dbReference type="SUPFAM" id="SSF55021">
    <property type="entry name" value="ACT-like"/>
    <property type="match status" value="2"/>
</dbReference>
<dbReference type="Proteomes" id="UP000029264">
    <property type="component" value="Unassembled WGS sequence"/>
</dbReference>
<dbReference type="InterPro" id="IPR050990">
    <property type="entry name" value="UPF0237/GcvR_regulator"/>
</dbReference>
<dbReference type="RefSeq" id="WP_037440797.1">
    <property type="nucleotide sequence ID" value="NZ_JPEO01000003.1"/>
</dbReference>
<dbReference type="Gene3D" id="3.30.70.260">
    <property type="match status" value="2"/>
</dbReference>
<comment type="subcellular location">
    <subcellularLocation>
        <location evidence="1">Cytoplasm</location>
    </subcellularLocation>
</comment>
<accession>A0A094JJ78</accession>
<evidence type="ECO:0000259" key="2">
    <source>
        <dbReference type="PROSITE" id="PS51671"/>
    </source>
</evidence>
<dbReference type="OrthoDB" id="12860at2"/>
<dbReference type="InterPro" id="IPR045865">
    <property type="entry name" value="ACT-like_dom_sf"/>
</dbReference>
<name>A0A094JJ78_9GAMM</name>
<dbReference type="PROSITE" id="PS51671">
    <property type="entry name" value="ACT"/>
    <property type="match status" value="2"/>
</dbReference>
<dbReference type="InterPro" id="IPR016867">
    <property type="entry name" value="GcvR"/>
</dbReference>